<accession>A0A843VGJ6</accession>
<evidence type="ECO:0008006" key="6">
    <source>
        <dbReference type="Google" id="ProtNLM"/>
    </source>
</evidence>
<reference evidence="4" key="1">
    <citation type="submission" date="2017-07" db="EMBL/GenBank/DDBJ databases">
        <title>Taro Niue Genome Assembly and Annotation.</title>
        <authorList>
            <person name="Atibalentja N."/>
            <person name="Keating K."/>
            <person name="Fields C.J."/>
        </authorList>
    </citation>
    <scope>NUCLEOTIDE SEQUENCE</scope>
    <source>
        <strain evidence="4">Niue_2</strain>
        <tissue evidence="4">Leaf</tissue>
    </source>
</reference>
<feature type="domain" description="Plastocyanin-like" evidence="2">
    <location>
        <begin position="2"/>
        <end position="97"/>
    </location>
</feature>
<dbReference type="SUPFAM" id="SSF49503">
    <property type="entry name" value="Cupredoxins"/>
    <property type="match status" value="2"/>
</dbReference>
<dbReference type="EMBL" id="NMUH01001837">
    <property type="protein sequence ID" value="MQL95801.1"/>
    <property type="molecule type" value="Genomic_DNA"/>
</dbReference>
<dbReference type="PANTHER" id="PTHR11709:SF58">
    <property type="entry name" value="SKU5 SIMILAR 3"/>
    <property type="match status" value="1"/>
</dbReference>
<evidence type="ECO:0000313" key="4">
    <source>
        <dbReference type="EMBL" id="MQL95801.1"/>
    </source>
</evidence>
<dbReference type="AlphaFoldDB" id="A0A843VGJ6"/>
<keyword evidence="5" id="KW-1185">Reference proteome</keyword>
<name>A0A843VGJ6_COLES</name>
<sequence>MIKMLAGKTYRLRISNVGTALSFNFRIQNHRMVLVETEGSYTQQIELNSLDVHVGQSYSVLVTADQLESDYYIVATPTQVEINDSDINGVAVLHYSDSETPAAGPLPAGPHPLDRVFSVGQARSIRWNMTTGAGRPNPQGTFNVRNVTISQTFVLRSSKETIRGFARYTVNNVSYMTPQTPPKLADYYANGSGVYRLDAFPFASVNPEAALETSVVSGTHKAWVEIVFRNEQEAMDAWHLDGFSFYVIGFGDGEWAPASREGYNVWDPVVRSTVQVYPGGWTAVLAYLDNPGMWNLRSQLLENWYLGEELYVRVYDADPNPAKELPPPGNLLLCGRPLSILTNQNHI</sequence>
<evidence type="ECO:0000256" key="1">
    <source>
        <dbReference type="ARBA" id="ARBA00010609"/>
    </source>
</evidence>
<dbReference type="GO" id="GO:0016491">
    <property type="term" value="F:oxidoreductase activity"/>
    <property type="evidence" value="ECO:0007669"/>
    <property type="project" value="InterPro"/>
</dbReference>
<dbReference type="OrthoDB" id="2121828at2759"/>
<dbReference type="InterPro" id="IPR001117">
    <property type="entry name" value="Cu-oxidase_2nd"/>
</dbReference>
<feature type="domain" description="Plastocyanin-like" evidence="3">
    <location>
        <begin position="180"/>
        <end position="317"/>
    </location>
</feature>
<dbReference type="Pfam" id="PF00394">
    <property type="entry name" value="Cu-oxidase"/>
    <property type="match status" value="1"/>
</dbReference>
<dbReference type="InterPro" id="IPR008972">
    <property type="entry name" value="Cupredoxin"/>
</dbReference>
<evidence type="ECO:0000313" key="5">
    <source>
        <dbReference type="Proteomes" id="UP000652761"/>
    </source>
</evidence>
<dbReference type="GO" id="GO:0005886">
    <property type="term" value="C:plasma membrane"/>
    <property type="evidence" value="ECO:0007669"/>
    <property type="project" value="TreeGrafter"/>
</dbReference>
<dbReference type="Gene3D" id="2.60.40.420">
    <property type="entry name" value="Cupredoxins - blue copper proteins"/>
    <property type="match status" value="2"/>
</dbReference>
<dbReference type="InterPro" id="IPR045087">
    <property type="entry name" value="Cu-oxidase_fam"/>
</dbReference>
<dbReference type="PANTHER" id="PTHR11709">
    <property type="entry name" value="MULTI-COPPER OXIDASE"/>
    <property type="match status" value="1"/>
</dbReference>
<evidence type="ECO:0000259" key="2">
    <source>
        <dbReference type="Pfam" id="PF00394"/>
    </source>
</evidence>
<gene>
    <name evidence="4" type="ORF">Taro_028476</name>
</gene>
<dbReference type="GO" id="GO:0005507">
    <property type="term" value="F:copper ion binding"/>
    <property type="evidence" value="ECO:0007669"/>
    <property type="project" value="InterPro"/>
</dbReference>
<dbReference type="Pfam" id="PF07731">
    <property type="entry name" value="Cu-oxidase_2"/>
    <property type="match status" value="1"/>
</dbReference>
<organism evidence="4 5">
    <name type="scientific">Colocasia esculenta</name>
    <name type="common">Wild taro</name>
    <name type="synonym">Arum esculentum</name>
    <dbReference type="NCBI Taxonomy" id="4460"/>
    <lineage>
        <taxon>Eukaryota</taxon>
        <taxon>Viridiplantae</taxon>
        <taxon>Streptophyta</taxon>
        <taxon>Embryophyta</taxon>
        <taxon>Tracheophyta</taxon>
        <taxon>Spermatophyta</taxon>
        <taxon>Magnoliopsida</taxon>
        <taxon>Liliopsida</taxon>
        <taxon>Araceae</taxon>
        <taxon>Aroideae</taxon>
        <taxon>Colocasieae</taxon>
        <taxon>Colocasia</taxon>
    </lineage>
</organism>
<dbReference type="Proteomes" id="UP000652761">
    <property type="component" value="Unassembled WGS sequence"/>
</dbReference>
<comment type="caution">
    <text evidence="4">The sequence shown here is derived from an EMBL/GenBank/DDBJ whole genome shotgun (WGS) entry which is preliminary data.</text>
</comment>
<proteinExistence type="inferred from homology"/>
<comment type="similarity">
    <text evidence="1">Belongs to the multicopper oxidase family.</text>
</comment>
<evidence type="ECO:0000259" key="3">
    <source>
        <dbReference type="Pfam" id="PF07731"/>
    </source>
</evidence>
<protein>
    <recommendedName>
        <fullName evidence="6">Monocopper oxidase-like protein SKU5</fullName>
    </recommendedName>
</protein>
<dbReference type="InterPro" id="IPR011706">
    <property type="entry name" value="Cu-oxidase_C"/>
</dbReference>